<dbReference type="Proteomes" id="UP000663887">
    <property type="component" value="Unassembled WGS sequence"/>
</dbReference>
<dbReference type="SUPFAM" id="SSF52047">
    <property type="entry name" value="RNI-like"/>
    <property type="match status" value="1"/>
</dbReference>
<dbReference type="Gene3D" id="3.80.10.10">
    <property type="entry name" value="Ribonuclease Inhibitor"/>
    <property type="match status" value="1"/>
</dbReference>
<evidence type="ECO:0000313" key="2">
    <source>
        <dbReference type="EMBL" id="CAF2149148.1"/>
    </source>
</evidence>
<sequence>VLTKINLTRNQVGNAGVQYLADALQHYPTLVRLNLEENEIDGQGAQYLANVLEPILVSIND</sequence>
<evidence type="ECO:0000313" key="3">
    <source>
        <dbReference type="EMBL" id="CAF4410822.1"/>
    </source>
</evidence>
<protein>
    <submittedName>
        <fullName evidence="2">Uncharacterized protein</fullName>
    </submittedName>
</protein>
<dbReference type="EMBL" id="CAJOBF010027897">
    <property type="protein sequence ID" value="CAF4410822.1"/>
    <property type="molecule type" value="Genomic_DNA"/>
</dbReference>
<evidence type="ECO:0000313" key="4">
    <source>
        <dbReference type="Proteomes" id="UP000663887"/>
    </source>
</evidence>
<proteinExistence type="predicted"/>
<dbReference type="AlphaFoldDB" id="A0A816XNE9"/>
<dbReference type="SMART" id="SM00368">
    <property type="entry name" value="LRR_RI"/>
    <property type="match status" value="2"/>
</dbReference>
<dbReference type="Pfam" id="PF13516">
    <property type="entry name" value="LRR_6"/>
    <property type="match status" value="2"/>
</dbReference>
<dbReference type="EMBL" id="CAJNRF010012822">
    <property type="protein sequence ID" value="CAF2144814.1"/>
    <property type="molecule type" value="Genomic_DNA"/>
</dbReference>
<comment type="caution">
    <text evidence="2">The sequence shown here is derived from an EMBL/GenBank/DDBJ whole genome shotgun (WGS) entry which is preliminary data.</text>
</comment>
<gene>
    <name evidence="3" type="ORF">UXM345_LOCUS38500</name>
    <name evidence="1" type="ORF">WKI299_LOCUS29062</name>
    <name evidence="2" type="ORF">XDN619_LOCUS28298</name>
</gene>
<feature type="non-terminal residue" evidence="2">
    <location>
        <position position="1"/>
    </location>
</feature>
<dbReference type="InterPro" id="IPR001611">
    <property type="entry name" value="Leu-rich_rpt"/>
</dbReference>
<name>A0A816XNE9_9BILA</name>
<dbReference type="InterPro" id="IPR032675">
    <property type="entry name" value="LRR_dom_sf"/>
</dbReference>
<organism evidence="2 4">
    <name type="scientific">Rotaria magnacalcarata</name>
    <dbReference type="NCBI Taxonomy" id="392030"/>
    <lineage>
        <taxon>Eukaryota</taxon>
        <taxon>Metazoa</taxon>
        <taxon>Spiralia</taxon>
        <taxon>Gnathifera</taxon>
        <taxon>Rotifera</taxon>
        <taxon>Eurotatoria</taxon>
        <taxon>Bdelloidea</taxon>
        <taxon>Philodinida</taxon>
        <taxon>Philodinidae</taxon>
        <taxon>Rotaria</taxon>
    </lineage>
</organism>
<dbReference type="Proteomes" id="UP000663842">
    <property type="component" value="Unassembled WGS sequence"/>
</dbReference>
<accession>A0A816XNE9</accession>
<evidence type="ECO:0000313" key="1">
    <source>
        <dbReference type="EMBL" id="CAF2144814.1"/>
    </source>
</evidence>
<dbReference type="EMBL" id="CAJNRG010013513">
    <property type="protein sequence ID" value="CAF2149148.1"/>
    <property type="molecule type" value="Genomic_DNA"/>
</dbReference>
<dbReference type="Proteomes" id="UP000663856">
    <property type="component" value="Unassembled WGS sequence"/>
</dbReference>
<reference evidence="2" key="1">
    <citation type="submission" date="2021-02" db="EMBL/GenBank/DDBJ databases">
        <authorList>
            <person name="Nowell W R."/>
        </authorList>
    </citation>
    <scope>NUCLEOTIDE SEQUENCE</scope>
</reference>